<dbReference type="Gene3D" id="3.30.360.10">
    <property type="entry name" value="Dihydrodipicolinate Reductase, domain 2"/>
    <property type="match status" value="1"/>
</dbReference>
<dbReference type="Pfam" id="PF01408">
    <property type="entry name" value="GFO_IDH_MocA"/>
    <property type="match status" value="1"/>
</dbReference>
<protein>
    <submittedName>
        <fullName evidence="4">Oxidoreductase</fullName>
    </submittedName>
</protein>
<feature type="domain" description="GFO/IDH/MocA-like oxidoreductase" evidence="3">
    <location>
        <begin position="142"/>
        <end position="269"/>
    </location>
</feature>
<evidence type="ECO:0000259" key="2">
    <source>
        <dbReference type="Pfam" id="PF01408"/>
    </source>
</evidence>
<dbReference type="AlphaFoldDB" id="A0A246DX87"/>
<reference evidence="4 5" key="1">
    <citation type="submission" date="2017-03" db="EMBL/GenBank/DDBJ databases">
        <title>Genome of strain Rhizobium sp. CNPSo 668.</title>
        <authorList>
            <person name="Ribeiro R."/>
        </authorList>
    </citation>
    <scope>NUCLEOTIDE SEQUENCE [LARGE SCALE GENOMIC DNA]</scope>
    <source>
        <strain evidence="4 5">CNPSo 668</strain>
    </source>
</reference>
<evidence type="ECO:0000259" key="3">
    <source>
        <dbReference type="Pfam" id="PF22725"/>
    </source>
</evidence>
<dbReference type="PANTHER" id="PTHR43818">
    <property type="entry name" value="BCDNA.GH03377"/>
    <property type="match status" value="1"/>
</dbReference>
<dbReference type="Gene3D" id="3.40.50.720">
    <property type="entry name" value="NAD(P)-binding Rossmann-like Domain"/>
    <property type="match status" value="1"/>
</dbReference>
<dbReference type="GO" id="GO:0000166">
    <property type="term" value="F:nucleotide binding"/>
    <property type="evidence" value="ECO:0007669"/>
    <property type="project" value="InterPro"/>
</dbReference>
<dbReference type="RefSeq" id="WP_088393554.1">
    <property type="nucleotide sequence ID" value="NZ_MXPU01000006.1"/>
</dbReference>
<dbReference type="Proteomes" id="UP000197269">
    <property type="component" value="Unassembled WGS sequence"/>
</dbReference>
<dbReference type="SUPFAM" id="SSF51735">
    <property type="entry name" value="NAD(P)-binding Rossmann-fold domains"/>
    <property type="match status" value="1"/>
</dbReference>
<dbReference type="InterPro" id="IPR036291">
    <property type="entry name" value="NAD(P)-bd_dom_sf"/>
</dbReference>
<dbReference type="InterPro" id="IPR055170">
    <property type="entry name" value="GFO_IDH_MocA-like_dom"/>
</dbReference>
<dbReference type="GO" id="GO:0016491">
    <property type="term" value="F:oxidoreductase activity"/>
    <property type="evidence" value="ECO:0007669"/>
    <property type="project" value="UniProtKB-KW"/>
</dbReference>
<evidence type="ECO:0000256" key="1">
    <source>
        <dbReference type="ARBA" id="ARBA00023002"/>
    </source>
</evidence>
<evidence type="ECO:0000313" key="5">
    <source>
        <dbReference type="Proteomes" id="UP000197269"/>
    </source>
</evidence>
<dbReference type="InterPro" id="IPR050463">
    <property type="entry name" value="Gfo/Idh/MocA_oxidrdct_glycsds"/>
</dbReference>
<evidence type="ECO:0000313" key="4">
    <source>
        <dbReference type="EMBL" id="OWO94969.1"/>
    </source>
</evidence>
<dbReference type="PANTHER" id="PTHR43818:SF11">
    <property type="entry name" value="BCDNA.GH03377"/>
    <property type="match status" value="1"/>
</dbReference>
<organism evidence="4 5">
    <name type="scientific">Rhizobium esperanzae</name>
    <dbReference type="NCBI Taxonomy" id="1967781"/>
    <lineage>
        <taxon>Bacteria</taxon>
        <taxon>Pseudomonadati</taxon>
        <taxon>Pseudomonadota</taxon>
        <taxon>Alphaproteobacteria</taxon>
        <taxon>Hyphomicrobiales</taxon>
        <taxon>Rhizobiaceae</taxon>
        <taxon>Rhizobium/Agrobacterium group</taxon>
        <taxon>Rhizobium</taxon>
    </lineage>
</organism>
<sequence>MKAWISGEHAATVKRPKLGFLGVGWIGRHRMKAILDSGAAEAAAIADPSADMAREAAALAPDAGIVSDLDALLDLELDGIVIATPSAAHAEQSIRALGAGFAVFCQKPLGRTASEVRAVVDASRTADRLLGVDLSYRHTQGMQQIRQLIRSNALGTIFAADLTFHNAYGPDKPWFYDKNQSGGGCVIDLGVHLVDLALWCLDFPSVSNVTSALRAGGKRLENKGQVEDFAAATLTLAGGEIIRLTCSWRLNAGCDAEIGADFFGTEGGASFRNVDGSFYDFTAVRMFGTSSETLALPPDDWGGRAAVDWARKLAGGQRYDPACENFIAVAEAIDGIYGAGI</sequence>
<dbReference type="EMBL" id="MXPU01000006">
    <property type="protein sequence ID" value="OWO94969.1"/>
    <property type="molecule type" value="Genomic_DNA"/>
</dbReference>
<name>A0A246DX87_9HYPH</name>
<keyword evidence="1" id="KW-0560">Oxidoreductase</keyword>
<dbReference type="Pfam" id="PF22725">
    <property type="entry name" value="GFO_IDH_MocA_C3"/>
    <property type="match status" value="1"/>
</dbReference>
<dbReference type="InterPro" id="IPR000683">
    <property type="entry name" value="Gfo/Idh/MocA-like_OxRdtase_N"/>
</dbReference>
<comment type="caution">
    <text evidence="4">The sequence shown here is derived from an EMBL/GenBank/DDBJ whole genome shotgun (WGS) entry which is preliminary data.</text>
</comment>
<feature type="domain" description="Gfo/Idh/MocA-like oxidoreductase N-terminal" evidence="2">
    <location>
        <begin position="18"/>
        <end position="133"/>
    </location>
</feature>
<dbReference type="SUPFAM" id="SSF55347">
    <property type="entry name" value="Glyceraldehyde-3-phosphate dehydrogenase-like, C-terminal domain"/>
    <property type="match status" value="1"/>
</dbReference>
<gene>
    <name evidence="4" type="ORF">B5E41_11235</name>
</gene>
<proteinExistence type="predicted"/>
<accession>A0A246DX87</accession>